<gene>
    <name evidence="2" type="ORF">LA55_51</name>
</gene>
<dbReference type="STRING" id="28110.KU46_593"/>
<accession>A0A0B6D3N7</accession>
<reference evidence="2 3" key="1">
    <citation type="journal article" date="2015" name="Genome Announc.">
        <title>Genome sequencing of 18 francisella strains to aid in assay development and testing.</title>
        <authorList>
            <person name="Johnson S.L."/>
            <person name="Daligault H.E."/>
            <person name="Davenport K.W."/>
            <person name="Coyne S.R."/>
            <person name="Frey K.G."/>
            <person name="Koroleva G.I."/>
            <person name="Broomall S.M."/>
            <person name="Bishop-Lilly K.A."/>
            <person name="Bruce D.C."/>
            <person name="Chertkov O."/>
            <person name="Freitas T."/>
            <person name="Jaissle J."/>
            <person name="Ladner J.T."/>
            <person name="Rosenzweig C.N."/>
            <person name="Gibbons H.S."/>
            <person name="Palacios G.F."/>
            <person name="Redden C.L."/>
            <person name="Xu Y."/>
            <person name="Minogue T.D."/>
            <person name="Chain P.S."/>
        </authorList>
    </citation>
    <scope>NUCLEOTIDE SEQUENCE [LARGE SCALE GENOMIC DNA]</scope>
    <source>
        <strain evidence="2 3">GA01-2794</strain>
    </source>
</reference>
<keyword evidence="1" id="KW-0732">Signal</keyword>
<feature type="chain" id="PRO_5002122001" evidence="1">
    <location>
        <begin position="26"/>
        <end position="252"/>
    </location>
</feature>
<proteinExistence type="predicted"/>
<dbReference type="OrthoDB" id="5605559at2"/>
<dbReference type="GO" id="GO:0016853">
    <property type="term" value="F:isomerase activity"/>
    <property type="evidence" value="ECO:0007669"/>
    <property type="project" value="UniProtKB-KW"/>
</dbReference>
<evidence type="ECO:0000313" key="2">
    <source>
        <dbReference type="EMBL" id="AJI53456.1"/>
    </source>
</evidence>
<dbReference type="AlphaFoldDB" id="A0A0B6D3N7"/>
<dbReference type="EMBL" id="CP009440">
    <property type="protein sequence ID" value="AJI53456.1"/>
    <property type="molecule type" value="Genomic_DNA"/>
</dbReference>
<keyword evidence="2" id="KW-0413">Isomerase</keyword>
<name>A0A0B6D3N7_9GAMM</name>
<organism evidence="2 3">
    <name type="scientific">Francisella philomiragia</name>
    <dbReference type="NCBI Taxonomy" id="28110"/>
    <lineage>
        <taxon>Bacteria</taxon>
        <taxon>Pseudomonadati</taxon>
        <taxon>Pseudomonadota</taxon>
        <taxon>Gammaproteobacteria</taxon>
        <taxon>Thiotrichales</taxon>
        <taxon>Francisellaceae</taxon>
        <taxon>Francisella</taxon>
    </lineage>
</organism>
<sequence length="252" mass="28682">MLTKILKKLYIPLICLLSISLGISSQIVNTNSQNYYNNAVNFAKELKDKNICGTDGKYSLEDFYKGLKDKINNQDNFLLKKHDNKKISFSIGYKTGMSSLKKGSLFSPNPTKLYNPKIVLTGISDHYSNTTPKFKLIESTKLKEILNSDSQTLPKDISADQFNYSLGFNLFEIPKNYSSSNIVDKKSFIEGMKAGLNNEKYNLSKQQVAEFSYIMGTFYSNNLESEQDKNAFLEGFKSELPKQPHKFEKFEA</sequence>
<evidence type="ECO:0000313" key="3">
    <source>
        <dbReference type="Proteomes" id="UP000031830"/>
    </source>
</evidence>
<dbReference type="RefSeq" id="WP_044525375.1">
    <property type="nucleotide sequence ID" value="NZ_CP009440.1"/>
</dbReference>
<dbReference type="Proteomes" id="UP000031830">
    <property type="component" value="Chromosome"/>
</dbReference>
<protein>
    <submittedName>
        <fullName evidence="2">Domain amino terminal to FKBP-type peptidyl-prolyl isomerase family protein</fullName>
    </submittedName>
</protein>
<dbReference type="KEGG" id="fpz:LA55_51"/>
<feature type="signal peptide" evidence="1">
    <location>
        <begin position="1"/>
        <end position="25"/>
    </location>
</feature>
<evidence type="ECO:0000256" key="1">
    <source>
        <dbReference type="SAM" id="SignalP"/>
    </source>
</evidence>